<dbReference type="GO" id="GO:0016192">
    <property type="term" value="P:vesicle-mediated transport"/>
    <property type="evidence" value="ECO:0007669"/>
    <property type="project" value="InterPro"/>
</dbReference>
<reference evidence="2" key="2">
    <citation type="journal article" date="2023" name="IMA Fungus">
        <title>Comparative genomic study of the Penicillium genus elucidates a diverse pangenome and 15 lateral gene transfer events.</title>
        <authorList>
            <person name="Petersen C."/>
            <person name="Sorensen T."/>
            <person name="Nielsen M.R."/>
            <person name="Sondergaard T.E."/>
            <person name="Sorensen J.L."/>
            <person name="Fitzpatrick D.A."/>
            <person name="Frisvad J.C."/>
            <person name="Nielsen K.L."/>
        </authorList>
    </citation>
    <scope>NUCLEOTIDE SEQUENCE</scope>
    <source>
        <strain evidence="2">IBT 23319</strain>
    </source>
</reference>
<sequence length="401" mass="43214">MPSPTSTSPSKPPPKNIPNPRRLLILTPPSQSPSIIPPLLHTLSGVPVTDIPQTQPDPDTSSSQEKDSGTQSQSQLEPDSATPSFAGYTTHSPLQLSTKYYKAEVPIWVDEVPLDLSGSSDSGSATWKADFLSEEADIVREAVGALVVAVKAPATHSVREGETDIAQSEDVLALSALMRDIGAVKGCIDEERGGMDVPGVFLLVKSGSGSGSESASATVAASRSSGEEGEELGDDVDVPLSVGWWEDRLFDLGLFGWEVVEWDPLGNEEAKTKNKFGEYEGMPRVKEVLETHDWSAATADDGLEDDLEEALLGFDGERGSGFGMEVNELEREMLGLRMAIEQGGGDGESNGEEDEEEENKVESMETLIMRMQSLRDMGSELPDSERRKFAAKAVQDIMREL</sequence>
<protein>
    <recommendedName>
        <fullName evidence="4">Alpha and gamma adaptin binding protein p34</fullName>
    </recommendedName>
</protein>
<organism evidence="2 3">
    <name type="scientific">Penicillium citrinum</name>
    <dbReference type="NCBI Taxonomy" id="5077"/>
    <lineage>
        <taxon>Eukaryota</taxon>
        <taxon>Fungi</taxon>
        <taxon>Dikarya</taxon>
        <taxon>Ascomycota</taxon>
        <taxon>Pezizomycotina</taxon>
        <taxon>Eurotiomycetes</taxon>
        <taxon>Eurotiomycetidae</taxon>
        <taxon>Eurotiales</taxon>
        <taxon>Aspergillaceae</taxon>
        <taxon>Penicillium</taxon>
    </lineage>
</organism>
<dbReference type="GO" id="GO:0030674">
    <property type="term" value="F:protein-macromolecule adaptor activity"/>
    <property type="evidence" value="ECO:0007669"/>
    <property type="project" value="TreeGrafter"/>
</dbReference>
<comment type="caution">
    <text evidence="2">The sequence shown here is derived from an EMBL/GenBank/DDBJ whole genome shotgun (WGS) entry which is preliminary data.</text>
</comment>
<name>A0A9W9NKN6_PENCI</name>
<dbReference type="PANTHER" id="PTHR28043:SF1">
    <property type="entry name" value="INCREASED RECOMBINATION CENTERS PROTEIN 6"/>
    <property type="match status" value="1"/>
</dbReference>
<dbReference type="Pfam" id="PF10199">
    <property type="entry name" value="Adaptin_binding"/>
    <property type="match status" value="1"/>
</dbReference>
<dbReference type="AlphaFoldDB" id="A0A9W9NKN6"/>
<evidence type="ECO:0008006" key="4">
    <source>
        <dbReference type="Google" id="ProtNLM"/>
    </source>
</evidence>
<feature type="compositionally biased region" description="Low complexity" evidence="1">
    <location>
        <begin position="211"/>
        <end position="224"/>
    </location>
</feature>
<dbReference type="PANTHER" id="PTHR28043">
    <property type="entry name" value="INCREASED RECOMBINATION CENTERS PROTEIN 6"/>
    <property type="match status" value="1"/>
</dbReference>
<dbReference type="OrthoDB" id="10261384at2759"/>
<proteinExistence type="predicted"/>
<feature type="compositionally biased region" description="Low complexity" evidence="1">
    <location>
        <begin position="18"/>
        <end position="40"/>
    </location>
</feature>
<dbReference type="EMBL" id="JAPQKT010000009">
    <property type="protein sequence ID" value="KAJ5221503.1"/>
    <property type="molecule type" value="Genomic_DNA"/>
</dbReference>
<gene>
    <name evidence="2" type="ORF">N7469_010390</name>
</gene>
<feature type="region of interest" description="Disordered" evidence="1">
    <location>
        <begin position="341"/>
        <end position="362"/>
    </location>
</feature>
<dbReference type="Gene3D" id="3.40.50.11960">
    <property type="match status" value="1"/>
</dbReference>
<evidence type="ECO:0000256" key="1">
    <source>
        <dbReference type="SAM" id="MobiDB-lite"/>
    </source>
</evidence>
<dbReference type="Proteomes" id="UP001147733">
    <property type="component" value="Unassembled WGS sequence"/>
</dbReference>
<evidence type="ECO:0000313" key="2">
    <source>
        <dbReference type="EMBL" id="KAJ5221503.1"/>
    </source>
</evidence>
<evidence type="ECO:0000313" key="3">
    <source>
        <dbReference type="Proteomes" id="UP001147733"/>
    </source>
</evidence>
<feature type="region of interest" description="Disordered" evidence="1">
    <location>
        <begin position="1"/>
        <end position="88"/>
    </location>
</feature>
<feature type="region of interest" description="Disordered" evidence="1">
    <location>
        <begin position="208"/>
        <end position="234"/>
    </location>
</feature>
<feature type="compositionally biased region" description="Polar residues" evidence="1">
    <location>
        <begin position="51"/>
        <end position="88"/>
    </location>
</feature>
<dbReference type="GeneID" id="81388462"/>
<accession>A0A9W9NKN6</accession>
<dbReference type="RefSeq" id="XP_056496426.1">
    <property type="nucleotide sequence ID" value="XM_056649295.1"/>
</dbReference>
<keyword evidence="3" id="KW-1185">Reference proteome</keyword>
<feature type="compositionally biased region" description="Acidic residues" evidence="1">
    <location>
        <begin position="349"/>
        <end position="359"/>
    </location>
</feature>
<reference evidence="2" key="1">
    <citation type="submission" date="2022-11" db="EMBL/GenBank/DDBJ databases">
        <authorList>
            <person name="Petersen C."/>
        </authorList>
    </citation>
    <scope>NUCLEOTIDE SEQUENCE</scope>
    <source>
        <strain evidence="2">IBT 23319</strain>
    </source>
</reference>
<dbReference type="InterPro" id="IPR034627">
    <property type="entry name" value="Irc6"/>
</dbReference>